<keyword evidence="3" id="KW-0378">Hydrolase</keyword>
<evidence type="ECO:0000313" key="7">
    <source>
        <dbReference type="EMBL" id="MBV7273623.1"/>
    </source>
</evidence>
<keyword evidence="5" id="KW-0175">Coiled coil</keyword>
<dbReference type="EMBL" id="JAEEGC010000051">
    <property type="protein sequence ID" value="MBV7273623.1"/>
    <property type="molecule type" value="Genomic_DNA"/>
</dbReference>
<feature type="domain" description="NlpC/P60" evidence="6">
    <location>
        <begin position="210"/>
        <end position="327"/>
    </location>
</feature>
<feature type="coiled-coil region" evidence="5">
    <location>
        <begin position="143"/>
        <end position="174"/>
    </location>
</feature>
<dbReference type="InterPro" id="IPR051202">
    <property type="entry name" value="Peptidase_C40"/>
</dbReference>
<dbReference type="GO" id="GO:0008234">
    <property type="term" value="F:cysteine-type peptidase activity"/>
    <property type="evidence" value="ECO:0007669"/>
    <property type="project" value="UniProtKB-KW"/>
</dbReference>
<evidence type="ECO:0000313" key="8">
    <source>
        <dbReference type="Proteomes" id="UP000694308"/>
    </source>
</evidence>
<gene>
    <name evidence="7" type="ORF">I6U48_11945</name>
</gene>
<dbReference type="Pfam" id="PF24568">
    <property type="entry name" value="CC_PcsB"/>
    <property type="match status" value="1"/>
</dbReference>
<dbReference type="Proteomes" id="UP000694308">
    <property type="component" value="Unassembled WGS sequence"/>
</dbReference>
<organism evidence="7 8">
    <name type="scientific">Clostridium thailandense</name>
    <dbReference type="NCBI Taxonomy" id="2794346"/>
    <lineage>
        <taxon>Bacteria</taxon>
        <taxon>Bacillati</taxon>
        <taxon>Bacillota</taxon>
        <taxon>Clostridia</taxon>
        <taxon>Eubacteriales</taxon>
        <taxon>Clostridiaceae</taxon>
        <taxon>Clostridium</taxon>
    </lineage>
</organism>
<dbReference type="PANTHER" id="PTHR47053:SF1">
    <property type="entry name" value="MUREIN DD-ENDOPEPTIDASE MEPH-RELATED"/>
    <property type="match status" value="1"/>
</dbReference>
<proteinExistence type="predicted"/>
<keyword evidence="1" id="KW-0645">Protease</keyword>
<evidence type="ECO:0000256" key="2">
    <source>
        <dbReference type="ARBA" id="ARBA00022729"/>
    </source>
</evidence>
<keyword evidence="2" id="KW-0732">Signal</keyword>
<dbReference type="InterPro" id="IPR000064">
    <property type="entry name" value="NLP_P60_dom"/>
</dbReference>
<dbReference type="Pfam" id="PF00877">
    <property type="entry name" value="NLPC_P60"/>
    <property type="match status" value="1"/>
</dbReference>
<protein>
    <submittedName>
        <fullName evidence="7">C40 family peptidase</fullName>
    </submittedName>
</protein>
<evidence type="ECO:0000259" key="6">
    <source>
        <dbReference type="PROSITE" id="PS51935"/>
    </source>
</evidence>
<dbReference type="PANTHER" id="PTHR47053">
    <property type="entry name" value="MUREIN DD-ENDOPEPTIDASE MEPH-RELATED"/>
    <property type="match status" value="1"/>
</dbReference>
<comment type="caution">
    <text evidence="7">The sequence shown here is derived from an EMBL/GenBank/DDBJ whole genome shotgun (WGS) entry which is preliminary data.</text>
</comment>
<keyword evidence="4" id="KW-0788">Thiol protease</keyword>
<feature type="coiled-coil region" evidence="5">
    <location>
        <begin position="24"/>
        <end position="79"/>
    </location>
</feature>
<dbReference type="InterPro" id="IPR057309">
    <property type="entry name" value="PcsB_CC"/>
</dbReference>
<evidence type="ECO:0000256" key="1">
    <source>
        <dbReference type="ARBA" id="ARBA00022670"/>
    </source>
</evidence>
<dbReference type="AlphaFoldDB" id="A0A949TW92"/>
<reference evidence="7" key="1">
    <citation type="submission" date="2020-12" db="EMBL/GenBank/DDBJ databases">
        <title>Clostridium thailandense sp. nov., a novel acetogenic bacterium isolated from peat land soil in Thailand.</title>
        <authorList>
            <person name="Chaikitkaew S."/>
            <person name="Birkeland N.K."/>
        </authorList>
    </citation>
    <scope>NUCLEOTIDE SEQUENCE</scope>
    <source>
        <strain evidence="7">PL3</strain>
    </source>
</reference>
<evidence type="ECO:0000256" key="5">
    <source>
        <dbReference type="SAM" id="Coils"/>
    </source>
</evidence>
<dbReference type="PROSITE" id="PS51935">
    <property type="entry name" value="NLPC_P60"/>
    <property type="match status" value="1"/>
</dbReference>
<accession>A0A949TW92</accession>
<evidence type="ECO:0000256" key="4">
    <source>
        <dbReference type="ARBA" id="ARBA00022807"/>
    </source>
</evidence>
<keyword evidence="8" id="KW-1185">Reference proteome</keyword>
<name>A0A949TW92_9CLOT</name>
<evidence type="ECO:0000256" key="3">
    <source>
        <dbReference type="ARBA" id="ARBA00022801"/>
    </source>
</evidence>
<dbReference type="GO" id="GO:0006508">
    <property type="term" value="P:proteolysis"/>
    <property type="evidence" value="ECO:0007669"/>
    <property type="project" value="UniProtKB-KW"/>
</dbReference>
<sequence length="327" mass="35952">MGVFIVTTPVSAKPLDSNNQILGNGNVEKNIEMLDNQIEGAIRQVESNKKDIADVQNQMSNLQKDMANTEKDIAFHQDLFKKRARAAYMSGADNYLEIMLDSKNIQDFIWRLEAVKKIIEFDKNVVSQLSSKKEKIIVEQKQLKDKSNKLVTLKEQNEKKLAKLKTDKENQKKLLAQAPQNNFAIASTANVLSSSGSRNNLSRGALHITGGSNSDVVSYASNFLGTPYVWGGTSPSGFDCSGFTQYVYGHFGVGLGRTTYEQISDGVAVSRSQLQPGDLVLFGTSSNPHHVGIYVGDGMYIHAPRTGDVVKVSSLDRGDFVAGRRVK</sequence>